<protein>
    <recommendedName>
        <fullName evidence="4">GTP cyclohydrolase 1 type 2 homolog</fullName>
    </recommendedName>
</protein>
<dbReference type="EMBL" id="LAZR01004871">
    <property type="protein sequence ID" value="KKN04855.1"/>
    <property type="molecule type" value="Genomic_DNA"/>
</dbReference>
<gene>
    <name evidence="3" type="ORF">LCGC14_1093260</name>
</gene>
<dbReference type="PIRSF" id="PIRSF037489">
    <property type="entry name" value="UCP037489_NIF3_YqfO"/>
    <property type="match status" value="1"/>
</dbReference>
<dbReference type="SUPFAM" id="SSF102705">
    <property type="entry name" value="NIF3 (NGG1p interacting factor 3)-like"/>
    <property type="match status" value="1"/>
</dbReference>
<comment type="similarity">
    <text evidence="1">Belongs to the GTP cyclohydrolase I type 2/NIF3 family.</text>
</comment>
<organism evidence="3">
    <name type="scientific">marine sediment metagenome</name>
    <dbReference type="NCBI Taxonomy" id="412755"/>
    <lineage>
        <taxon>unclassified sequences</taxon>
        <taxon>metagenomes</taxon>
        <taxon>ecological metagenomes</taxon>
    </lineage>
</organism>
<dbReference type="InterPro" id="IPR036069">
    <property type="entry name" value="DUF34/NIF3_sf"/>
</dbReference>
<dbReference type="GO" id="GO:0005737">
    <property type="term" value="C:cytoplasm"/>
    <property type="evidence" value="ECO:0007669"/>
    <property type="project" value="TreeGrafter"/>
</dbReference>
<dbReference type="AlphaFoldDB" id="A0A0F9MBV4"/>
<dbReference type="InterPro" id="IPR015867">
    <property type="entry name" value="N-reg_PII/ATP_PRibTrfase_C"/>
</dbReference>
<dbReference type="Gene3D" id="3.30.70.120">
    <property type="match status" value="1"/>
</dbReference>
<comment type="caution">
    <text evidence="3">The sequence shown here is derived from an EMBL/GenBank/DDBJ whole genome shotgun (WGS) entry which is preliminary data.</text>
</comment>
<proteinExistence type="inferred from homology"/>
<accession>A0A0F9MBV4</accession>
<reference evidence="3" key="1">
    <citation type="journal article" date="2015" name="Nature">
        <title>Complex archaea that bridge the gap between prokaryotes and eukaryotes.</title>
        <authorList>
            <person name="Spang A."/>
            <person name="Saw J.H."/>
            <person name="Jorgensen S.L."/>
            <person name="Zaremba-Niedzwiedzka K."/>
            <person name="Martijn J."/>
            <person name="Lind A.E."/>
            <person name="van Eijk R."/>
            <person name="Schleper C."/>
            <person name="Guy L."/>
            <person name="Ettema T.J."/>
        </authorList>
    </citation>
    <scope>NUCLEOTIDE SEQUENCE</scope>
</reference>
<name>A0A0F9MBV4_9ZZZZ</name>
<dbReference type="GO" id="GO:0046872">
    <property type="term" value="F:metal ion binding"/>
    <property type="evidence" value="ECO:0007669"/>
    <property type="project" value="UniProtKB-KW"/>
</dbReference>
<dbReference type="InterPro" id="IPR002678">
    <property type="entry name" value="DUF34/NIF3"/>
</dbReference>
<dbReference type="Gene3D" id="3.40.1390.30">
    <property type="entry name" value="NIF3 (NGG1p interacting factor 3)-like"/>
    <property type="match status" value="1"/>
</dbReference>
<evidence type="ECO:0000313" key="3">
    <source>
        <dbReference type="EMBL" id="KKN04855.1"/>
    </source>
</evidence>
<dbReference type="PANTHER" id="PTHR13799:SF14">
    <property type="entry name" value="GTP CYCLOHYDROLASE 1 TYPE 2 HOMOLOG"/>
    <property type="match status" value="1"/>
</dbReference>
<dbReference type="InterPro" id="IPR017221">
    <property type="entry name" value="DUF34/NIF3_bac"/>
</dbReference>
<evidence type="ECO:0008006" key="4">
    <source>
        <dbReference type="Google" id="ProtNLM"/>
    </source>
</evidence>
<evidence type="ECO:0000256" key="1">
    <source>
        <dbReference type="ARBA" id="ARBA00006964"/>
    </source>
</evidence>
<keyword evidence="2" id="KW-0479">Metal-binding</keyword>
<dbReference type="NCBIfam" id="TIGR00486">
    <property type="entry name" value="YbgI_SA1388"/>
    <property type="match status" value="1"/>
</dbReference>
<evidence type="ECO:0000256" key="2">
    <source>
        <dbReference type="ARBA" id="ARBA00022723"/>
    </source>
</evidence>
<sequence>MTVNDITDSIEELAPLTHAEDFDNVGLLVGDTQMEVTGVLVTLDTLENVIDEAVATGCNLIVSFHPIIFGGLKKLTGSNYVERTVIKAIQNGIAIYSMHTALDNVQEGVNGKICEILGIVHPKILLPKKGTLEKLVTYVPTKDAEALRNSLFESGAGNIGKYSDCSFSIDGTGSYKAGENANPVKGEIGKLHYEEEVQINLVYPKINRSQILHSLFKNHPYEEVAYELVTLQNTDQTLGMGMFGNLKNEMDEDLFLQQVKQKMNVSVIRHSELLNRKVNKVAVLGGSGAFAIEAAKASGAQIFITADIKYHEFYKGEGQIVIADIGHYETEQFTKNLLVDYLTKKIPNFAIRLAESKTNPIQYL</sequence>
<dbReference type="PANTHER" id="PTHR13799">
    <property type="entry name" value="NGG1 INTERACTING FACTOR 3"/>
    <property type="match status" value="1"/>
</dbReference>
<dbReference type="Pfam" id="PF01784">
    <property type="entry name" value="DUF34_NIF3"/>
    <property type="match status" value="1"/>
</dbReference>
<dbReference type="FunFam" id="3.40.1390.30:FF:000001">
    <property type="entry name" value="GTP cyclohydrolase 1 type 2"/>
    <property type="match status" value="1"/>
</dbReference>